<keyword evidence="6" id="KW-0547">Nucleotide-binding</keyword>
<evidence type="ECO:0000256" key="2">
    <source>
        <dbReference type="ARBA" id="ARBA00022649"/>
    </source>
</evidence>
<sequence>MMGRIKVEKKEVAAFCKRYRIRSFAFYGSVLREDFGPGSDVDVLVEFEPGAAPGLFSIARMERELTRLFEGHKIDLRTPEDLSRYFRDSVLNEAEVLYAQK</sequence>
<keyword evidence="5" id="KW-0479">Metal-binding</keyword>
<keyword evidence="8" id="KW-0460">Magnesium</keyword>
<dbReference type="GO" id="GO:0005524">
    <property type="term" value="F:ATP binding"/>
    <property type="evidence" value="ECO:0007669"/>
    <property type="project" value="UniProtKB-KW"/>
</dbReference>
<dbReference type="Proteomes" id="UP000179129">
    <property type="component" value="Unassembled WGS sequence"/>
</dbReference>
<dbReference type="GO" id="GO:0016779">
    <property type="term" value="F:nucleotidyltransferase activity"/>
    <property type="evidence" value="ECO:0007669"/>
    <property type="project" value="UniProtKB-KW"/>
</dbReference>
<dbReference type="Pfam" id="PF01909">
    <property type="entry name" value="NTP_transf_2"/>
    <property type="match status" value="1"/>
</dbReference>
<comment type="caution">
    <text evidence="11">The sequence shown here is derived from an EMBL/GenBank/DDBJ whole genome shotgun (WGS) entry which is preliminary data.</text>
</comment>
<comment type="cofactor">
    <cofactor evidence="1">
        <name>Mg(2+)</name>
        <dbReference type="ChEBI" id="CHEBI:18420"/>
    </cofactor>
</comment>
<dbReference type="SUPFAM" id="SSF81301">
    <property type="entry name" value="Nucleotidyltransferase"/>
    <property type="match status" value="1"/>
</dbReference>
<dbReference type="CDD" id="cd05403">
    <property type="entry name" value="NT_KNTase_like"/>
    <property type="match status" value="1"/>
</dbReference>
<dbReference type="AlphaFoldDB" id="A0A1F5YWJ4"/>
<proteinExistence type="inferred from homology"/>
<keyword evidence="4" id="KW-0548">Nucleotidyltransferase</keyword>
<accession>A0A1F5YWJ4</accession>
<evidence type="ECO:0000259" key="10">
    <source>
        <dbReference type="Pfam" id="PF01909"/>
    </source>
</evidence>
<feature type="domain" description="Polymerase nucleotidyl transferase" evidence="10">
    <location>
        <begin position="14"/>
        <end position="95"/>
    </location>
</feature>
<keyword evidence="3 11" id="KW-0808">Transferase</keyword>
<evidence type="ECO:0000256" key="4">
    <source>
        <dbReference type="ARBA" id="ARBA00022695"/>
    </source>
</evidence>
<keyword evidence="2" id="KW-1277">Toxin-antitoxin system</keyword>
<dbReference type="EMBL" id="MFIX01000113">
    <property type="protein sequence ID" value="OGG04561.1"/>
    <property type="molecule type" value="Genomic_DNA"/>
</dbReference>
<protein>
    <submittedName>
        <fullName evidence="11">Nucleotidyltransferase</fullName>
    </submittedName>
</protein>
<dbReference type="STRING" id="1817867.A3F83_11085"/>
<name>A0A1F5YWJ4_9BACT</name>
<comment type="similarity">
    <text evidence="9">Belongs to the MntA antitoxin family.</text>
</comment>
<evidence type="ECO:0000256" key="5">
    <source>
        <dbReference type="ARBA" id="ARBA00022723"/>
    </source>
</evidence>
<evidence type="ECO:0000256" key="8">
    <source>
        <dbReference type="ARBA" id="ARBA00022842"/>
    </source>
</evidence>
<dbReference type="Gene3D" id="3.30.460.10">
    <property type="entry name" value="Beta Polymerase, domain 2"/>
    <property type="match status" value="1"/>
</dbReference>
<evidence type="ECO:0000256" key="6">
    <source>
        <dbReference type="ARBA" id="ARBA00022741"/>
    </source>
</evidence>
<reference evidence="11 12" key="1">
    <citation type="journal article" date="2016" name="Nat. Commun.">
        <title>Thousands of microbial genomes shed light on interconnected biogeochemical processes in an aquifer system.</title>
        <authorList>
            <person name="Anantharaman K."/>
            <person name="Brown C.T."/>
            <person name="Hug L.A."/>
            <person name="Sharon I."/>
            <person name="Castelle C.J."/>
            <person name="Probst A.J."/>
            <person name="Thomas B.C."/>
            <person name="Singh A."/>
            <person name="Wilkins M.J."/>
            <person name="Karaoz U."/>
            <person name="Brodie E.L."/>
            <person name="Williams K.H."/>
            <person name="Hubbard S.S."/>
            <person name="Banfield J.F."/>
        </authorList>
    </citation>
    <scope>NUCLEOTIDE SEQUENCE [LARGE SCALE GENOMIC DNA]</scope>
</reference>
<evidence type="ECO:0000256" key="7">
    <source>
        <dbReference type="ARBA" id="ARBA00022840"/>
    </source>
</evidence>
<organism evidence="11 12">
    <name type="scientific">Candidatus Glassbacteria bacterium RIFCSPLOWO2_12_FULL_58_11</name>
    <dbReference type="NCBI Taxonomy" id="1817867"/>
    <lineage>
        <taxon>Bacteria</taxon>
        <taxon>Candidatus Glassiibacteriota</taxon>
    </lineage>
</organism>
<evidence type="ECO:0000313" key="11">
    <source>
        <dbReference type="EMBL" id="OGG04561.1"/>
    </source>
</evidence>
<keyword evidence="7" id="KW-0067">ATP-binding</keyword>
<evidence type="ECO:0000256" key="1">
    <source>
        <dbReference type="ARBA" id="ARBA00001946"/>
    </source>
</evidence>
<gene>
    <name evidence="11" type="ORF">A3F83_11085</name>
</gene>
<dbReference type="InterPro" id="IPR052038">
    <property type="entry name" value="Type-VII_TA_antitoxin"/>
</dbReference>
<dbReference type="GO" id="GO:0046872">
    <property type="term" value="F:metal ion binding"/>
    <property type="evidence" value="ECO:0007669"/>
    <property type="project" value="UniProtKB-KW"/>
</dbReference>
<dbReference type="PANTHER" id="PTHR33571:SF12">
    <property type="entry name" value="BSL3053 PROTEIN"/>
    <property type="match status" value="1"/>
</dbReference>
<dbReference type="PANTHER" id="PTHR33571">
    <property type="entry name" value="SSL8005 PROTEIN"/>
    <property type="match status" value="1"/>
</dbReference>
<evidence type="ECO:0000313" key="12">
    <source>
        <dbReference type="Proteomes" id="UP000179129"/>
    </source>
</evidence>
<dbReference type="InterPro" id="IPR002934">
    <property type="entry name" value="Polymerase_NTP_transf_dom"/>
</dbReference>
<evidence type="ECO:0000256" key="3">
    <source>
        <dbReference type="ARBA" id="ARBA00022679"/>
    </source>
</evidence>
<evidence type="ECO:0000256" key="9">
    <source>
        <dbReference type="ARBA" id="ARBA00038276"/>
    </source>
</evidence>
<dbReference type="InterPro" id="IPR043519">
    <property type="entry name" value="NT_sf"/>
</dbReference>